<organism evidence="1 2">
    <name type="scientific">Dorea acetigenes</name>
    <dbReference type="NCBI Taxonomy" id="2981787"/>
    <lineage>
        <taxon>Bacteria</taxon>
        <taxon>Bacillati</taxon>
        <taxon>Bacillota</taxon>
        <taxon>Clostridia</taxon>
        <taxon>Lachnospirales</taxon>
        <taxon>Lachnospiraceae</taxon>
        <taxon>Dorea</taxon>
    </lineage>
</organism>
<reference evidence="1 2" key="1">
    <citation type="journal article" date="2021" name="ISME Commun">
        <title>Automated analysis of genomic sequences facilitates high-throughput and comprehensive description of bacteria.</title>
        <authorList>
            <person name="Hitch T.C.A."/>
        </authorList>
    </citation>
    <scope>NUCLEOTIDE SEQUENCE [LARGE SCALE GENOMIC DNA]</scope>
    <source>
        <strain evidence="1 2">Sanger_03</strain>
    </source>
</reference>
<dbReference type="RefSeq" id="WP_158370961.1">
    <property type="nucleotide sequence ID" value="NZ_JAOQJU010000017.1"/>
</dbReference>
<comment type="caution">
    <text evidence="1">The sequence shown here is derived from an EMBL/GenBank/DDBJ whole genome shotgun (WGS) entry which is preliminary data.</text>
</comment>
<dbReference type="Proteomes" id="UP001652431">
    <property type="component" value="Unassembled WGS sequence"/>
</dbReference>
<name>A0ABT2RPJ1_9FIRM</name>
<sequence>MNSIVNRLADIESTAEAIVAHAEAQKPSIEREIQDKRDAFDAKLEADTQAKLHSIRSEMKKNTDRILEEQRLKNRSAIEALIQDFEKNHTKYAENILKQITEV</sequence>
<dbReference type="EMBL" id="JAOQJU010000017">
    <property type="protein sequence ID" value="MCU6687329.1"/>
    <property type="molecule type" value="Genomic_DNA"/>
</dbReference>
<evidence type="ECO:0008006" key="3">
    <source>
        <dbReference type="Google" id="ProtNLM"/>
    </source>
</evidence>
<proteinExistence type="predicted"/>
<evidence type="ECO:0000313" key="1">
    <source>
        <dbReference type="EMBL" id="MCU6687329.1"/>
    </source>
</evidence>
<accession>A0ABT2RPJ1</accession>
<evidence type="ECO:0000313" key="2">
    <source>
        <dbReference type="Proteomes" id="UP001652431"/>
    </source>
</evidence>
<gene>
    <name evidence="1" type="ORF">OCV99_12405</name>
</gene>
<keyword evidence="2" id="KW-1185">Reference proteome</keyword>
<protein>
    <recommendedName>
        <fullName evidence="3">ATPase</fullName>
    </recommendedName>
</protein>